<organism evidence="8 9">
    <name type="scientific">Chryseobacterium terrae</name>
    <dbReference type="NCBI Taxonomy" id="3163299"/>
    <lineage>
        <taxon>Bacteria</taxon>
        <taxon>Pseudomonadati</taxon>
        <taxon>Bacteroidota</taxon>
        <taxon>Flavobacteriia</taxon>
        <taxon>Flavobacteriales</taxon>
        <taxon>Weeksellaceae</taxon>
        <taxon>Chryseobacterium group</taxon>
        <taxon>Chryseobacterium</taxon>
    </lineage>
</organism>
<sequence>MKRKWSQFLLLVLGLTMTYNKTLAQKRIEKILTINELFWLVKENHPSLKPYESDINIAKQNTEVAKNQTLPEITTGLQAYYLGDSYVIDKDFSNSTRIKMPHFGNRFSLDARQLIWKGNAVKNSIKIQTLREELAELNYQTNEQNIRLLVLSYYLDLYKLINQEGVYLKNIELAEKRLQNINSYFEQGMVTRNDVIRGELQISNLQLELQVIQNNQQILNKQLCVALGLGDNVIIRPDKTIFDNLVQAENIDYYQALSNEHPTVRLTQKAVDIYDVSAKITKSEMLPSISAFAGNSLQRPLVSSNPPLDMYSNGWSAGLALNFNIDALFKTPKKLQVNKFEKERAANQAYEASQMIEIAVNSAFIKYNEALSQNKTLKVNTDLTSENYRIMESKYNNQLAILLDLIDASNAKLDAELQYSNSEINIVYNYYKLLKEAGNL</sequence>
<dbReference type="Gene3D" id="1.20.1600.10">
    <property type="entry name" value="Outer membrane efflux proteins (OEP)"/>
    <property type="match status" value="1"/>
</dbReference>
<evidence type="ECO:0000256" key="5">
    <source>
        <dbReference type="ARBA" id="ARBA00022692"/>
    </source>
</evidence>
<comment type="subcellular location">
    <subcellularLocation>
        <location evidence="1">Cell outer membrane</location>
    </subcellularLocation>
</comment>
<evidence type="ECO:0000313" key="8">
    <source>
        <dbReference type="EMBL" id="MFL9833672.1"/>
    </source>
</evidence>
<dbReference type="InterPro" id="IPR003423">
    <property type="entry name" value="OMP_efflux"/>
</dbReference>
<evidence type="ECO:0000256" key="3">
    <source>
        <dbReference type="ARBA" id="ARBA00022448"/>
    </source>
</evidence>
<keyword evidence="7" id="KW-0998">Cell outer membrane</keyword>
<evidence type="ECO:0000256" key="1">
    <source>
        <dbReference type="ARBA" id="ARBA00004442"/>
    </source>
</evidence>
<keyword evidence="3" id="KW-0813">Transport</keyword>
<dbReference type="PANTHER" id="PTHR30026:SF23">
    <property type="entry name" value="TO APRF-PUTATIVE OUTER MEMBRANE EFFLUX PROTEIN OR SECRETED ALKALINE PHOSPHATASE-RELATED"/>
    <property type="match status" value="1"/>
</dbReference>
<keyword evidence="6" id="KW-0472">Membrane</keyword>
<evidence type="ECO:0000313" key="9">
    <source>
        <dbReference type="Proteomes" id="UP001629058"/>
    </source>
</evidence>
<evidence type="ECO:0000256" key="7">
    <source>
        <dbReference type="ARBA" id="ARBA00023237"/>
    </source>
</evidence>
<keyword evidence="4" id="KW-1134">Transmembrane beta strand</keyword>
<evidence type="ECO:0000256" key="4">
    <source>
        <dbReference type="ARBA" id="ARBA00022452"/>
    </source>
</evidence>
<evidence type="ECO:0000256" key="2">
    <source>
        <dbReference type="ARBA" id="ARBA00007613"/>
    </source>
</evidence>
<protein>
    <submittedName>
        <fullName evidence="8">TolC family protein</fullName>
    </submittedName>
</protein>
<proteinExistence type="inferred from homology"/>
<name>A0ABW8Y1P1_9FLAO</name>
<gene>
    <name evidence="8" type="ORF">ABS765_06485</name>
</gene>
<comment type="caution">
    <text evidence="8">The sequence shown here is derived from an EMBL/GenBank/DDBJ whole genome shotgun (WGS) entry which is preliminary data.</text>
</comment>
<keyword evidence="9" id="KW-1185">Reference proteome</keyword>
<dbReference type="EMBL" id="JBELPY010000003">
    <property type="protein sequence ID" value="MFL9833672.1"/>
    <property type="molecule type" value="Genomic_DNA"/>
</dbReference>
<dbReference type="InterPro" id="IPR051906">
    <property type="entry name" value="TolC-like"/>
</dbReference>
<dbReference type="PANTHER" id="PTHR30026">
    <property type="entry name" value="OUTER MEMBRANE PROTEIN TOLC"/>
    <property type="match status" value="1"/>
</dbReference>
<dbReference type="Proteomes" id="UP001629058">
    <property type="component" value="Unassembled WGS sequence"/>
</dbReference>
<dbReference type="Pfam" id="PF02321">
    <property type="entry name" value="OEP"/>
    <property type="match status" value="1"/>
</dbReference>
<accession>A0ABW8Y1P1</accession>
<comment type="similarity">
    <text evidence="2">Belongs to the outer membrane factor (OMF) (TC 1.B.17) family.</text>
</comment>
<dbReference type="RefSeq" id="WP_408088755.1">
    <property type="nucleotide sequence ID" value="NZ_JBELPY010000003.1"/>
</dbReference>
<keyword evidence="5" id="KW-0812">Transmembrane</keyword>
<evidence type="ECO:0000256" key="6">
    <source>
        <dbReference type="ARBA" id="ARBA00023136"/>
    </source>
</evidence>
<reference evidence="8 9" key="1">
    <citation type="submission" date="2024-06" db="EMBL/GenBank/DDBJ databases">
        <authorList>
            <person name="Kaempfer P."/>
            <person name="Viver T."/>
        </authorList>
    </citation>
    <scope>NUCLEOTIDE SEQUENCE [LARGE SCALE GENOMIC DNA]</scope>
    <source>
        <strain evidence="8 9">ST-37</strain>
    </source>
</reference>
<dbReference type="SUPFAM" id="SSF56954">
    <property type="entry name" value="Outer membrane efflux proteins (OEP)"/>
    <property type="match status" value="1"/>
</dbReference>